<sequence>MRKIKYIIVYSFLFSCNMSSLLDKKVFKNITTDSLICKPQIIHEADLSLQDLHNIDSNLISIKKTSFKNDNMFIEYFLNHSTPYSTVSYFCIFEKSYGTIFFTNTENHSKYVLKKINSHSLESSDPIYKYIDSVISPPPYQEELFDNSTEEIDTIILDESLLH</sequence>
<dbReference type="PROSITE" id="PS51257">
    <property type="entry name" value="PROKAR_LIPOPROTEIN"/>
    <property type="match status" value="1"/>
</dbReference>
<evidence type="ECO:0000313" key="1">
    <source>
        <dbReference type="EMBL" id="QWG06706.1"/>
    </source>
</evidence>
<protein>
    <submittedName>
        <fullName evidence="1">Uncharacterized protein</fullName>
    </submittedName>
</protein>
<keyword evidence="2" id="KW-1185">Reference proteome</keyword>
<reference evidence="1 2" key="1">
    <citation type="submission" date="2021-05" db="EMBL/GenBank/DDBJ databases">
        <title>Comparative genomic studies on the polysaccharide-degrading batcterial strains of the Flammeovirga genus.</title>
        <authorList>
            <person name="Zewei F."/>
            <person name="Zheng Z."/>
            <person name="Yu L."/>
            <person name="Ruyue G."/>
            <person name="Yanhong M."/>
            <person name="Yuanyuan C."/>
            <person name="Jingyan G."/>
            <person name="Wenjun H."/>
        </authorList>
    </citation>
    <scope>NUCLEOTIDE SEQUENCE [LARGE SCALE GENOMIC DNA]</scope>
    <source>
        <strain evidence="1 2">YS10</strain>
    </source>
</reference>
<accession>A0ABX8GT16</accession>
<proteinExistence type="predicted"/>
<dbReference type="RefSeq" id="WP_144074112.1">
    <property type="nucleotide sequence ID" value="NZ_CP076128.1"/>
</dbReference>
<evidence type="ECO:0000313" key="2">
    <source>
        <dbReference type="Proteomes" id="UP000682802"/>
    </source>
</evidence>
<name>A0ABX8GT16_9BACT</name>
<organism evidence="1 2">
    <name type="scientific">Flammeovirga kamogawensis</name>
    <dbReference type="NCBI Taxonomy" id="373891"/>
    <lineage>
        <taxon>Bacteria</taxon>
        <taxon>Pseudomonadati</taxon>
        <taxon>Bacteroidota</taxon>
        <taxon>Cytophagia</taxon>
        <taxon>Cytophagales</taxon>
        <taxon>Flammeovirgaceae</taxon>
        <taxon>Flammeovirga</taxon>
    </lineage>
</organism>
<gene>
    <name evidence="1" type="ORF">KM029_15535</name>
</gene>
<dbReference type="EMBL" id="CP076128">
    <property type="protein sequence ID" value="QWG06706.1"/>
    <property type="molecule type" value="Genomic_DNA"/>
</dbReference>
<dbReference type="Proteomes" id="UP000682802">
    <property type="component" value="Chromosome 1"/>
</dbReference>